<dbReference type="OMA" id="QTPEFGI"/>
<dbReference type="AlphaFoldDB" id="F9X7D2"/>
<dbReference type="eggNOG" id="KOG3947">
    <property type="taxonomic scope" value="Eukaryota"/>
</dbReference>
<reference evidence="2 3" key="1">
    <citation type="journal article" date="2011" name="PLoS Genet.">
        <title>Finished genome of the fungal wheat pathogen Mycosphaerella graminicola reveals dispensome structure, chromosome plasticity, and stealth pathogenesis.</title>
        <authorList>
            <person name="Goodwin S.B."/>
            <person name="Ben M'barek S."/>
            <person name="Dhillon B."/>
            <person name="Wittenberg A.H.J."/>
            <person name="Crane C.F."/>
            <person name="Hane J.K."/>
            <person name="Foster A.J."/>
            <person name="Van der Lee T.A.J."/>
            <person name="Grimwood J."/>
            <person name="Aerts A."/>
            <person name="Antoniw J."/>
            <person name="Bailey A."/>
            <person name="Bluhm B."/>
            <person name="Bowler J."/>
            <person name="Bristow J."/>
            <person name="van der Burgt A."/>
            <person name="Canto-Canche B."/>
            <person name="Churchill A.C.L."/>
            <person name="Conde-Ferraez L."/>
            <person name="Cools H.J."/>
            <person name="Coutinho P.M."/>
            <person name="Csukai M."/>
            <person name="Dehal P."/>
            <person name="De Wit P."/>
            <person name="Donzelli B."/>
            <person name="van de Geest H.C."/>
            <person name="van Ham R.C.H.J."/>
            <person name="Hammond-Kosack K.E."/>
            <person name="Henrissat B."/>
            <person name="Kilian A."/>
            <person name="Kobayashi A.K."/>
            <person name="Koopmann E."/>
            <person name="Kourmpetis Y."/>
            <person name="Kuzniar A."/>
            <person name="Lindquist E."/>
            <person name="Lombard V."/>
            <person name="Maliepaard C."/>
            <person name="Martins N."/>
            <person name="Mehrabi R."/>
            <person name="Nap J.P.H."/>
            <person name="Ponomarenko A."/>
            <person name="Rudd J.J."/>
            <person name="Salamov A."/>
            <person name="Schmutz J."/>
            <person name="Schouten H.J."/>
            <person name="Shapiro H."/>
            <person name="Stergiopoulos I."/>
            <person name="Torriani S.F.F."/>
            <person name="Tu H."/>
            <person name="de Vries R.P."/>
            <person name="Waalwijk C."/>
            <person name="Ware S.B."/>
            <person name="Wiebenga A."/>
            <person name="Zwiers L.-H."/>
            <person name="Oliver R.P."/>
            <person name="Grigoriev I.V."/>
            <person name="Kema G.H.J."/>
        </authorList>
    </citation>
    <scope>NUCLEOTIDE SEQUENCE [LARGE SCALE GENOMIC DNA]</scope>
    <source>
        <strain evidence="3">CBS 115943 / IPO323</strain>
    </source>
</reference>
<dbReference type="HOGENOM" id="CLU_041441_3_1_1"/>
<organism evidence="2 3">
    <name type="scientific">Zymoseptoria tritici (strain CBS 115943 / IPO323)</name>
    <name type="common">Speckled leaf blotch fungus</name>
    <name type="synonym">Septoria tritici</name>
    <dbReference type="NCBI Taxonomy" id="336722"/>
    <lineage>
        <taxon>Eukaryota</taxon>
        <taxon>Fungi</taxon>
        <taxon>Dikarya</taxon>
        <taxon>Ascomycota</taxon>
        <taxon>Pezizomycotina</taxon>
        <taxon>Dothideomycetes</taxon>
        <taxon>Dothideomycetidae</taxon>
        <taxon>Mycosphaerellales</taxon>
        <taxon>Mycosphaerellaceae</taxon>
        <taxon>Zymoseptoria</taxon>
    </lineage>
</organism>
<dbReference type="SUPFAM" id="SSF56300">
    <property type="entry name" value="Metallo-dependent phosphatases"/>
    <property type="match status" value="1"/>
</dbReference>
<dbReference type="PANTHER" id="PTHR12905:SF18">
    <property type="entry name" value="ESTER HYDROLASE, PUTATIVE (AFU_ORTHOLOGUE AFUA_4G03130)-RELATED"/>
    <property type="match status" value="1"/>
</dbReference>
<protein>
    <recommendedName>
        <fullName evidence="1">Calcineurin-like phosphoesterase domain-containing protein</fullName>
    </recommendedName>
</protein>
<dbReference type="InterPro" id="IPR029052">
    <property type="entry name" value="Metallo-depent_PP-like"/>
</dbReference>
<name>F9X7D2_ZYMTI</name>
<dbReference type="OrthoDB" id="630188at2759"/>
<gene>
    <name evidence="2" type="ORF">MYCGRDRAFT_70157</name>
</gene>
<evidence type="ECO:0000313" key="2">
    <source>
        <dbReference type="EMBL" id="EGP89293.1"/>
    </source>
</evidence>
<dbReference type="GO" id="GO:0016787">
    <property type="term" value="F:hydrolase activity"/>
    <property type="evidence" value="ECO:0007669"/>
    <property type="project" value="InterPro"/>
</dbReference>
<dbReference type="InterPro" id="IPR004843">
    <property type="entry name" value="Calcineurin-like_PHP"/>
</dbReference>
<sequence length="304" mass="34115">MAALGDLIHSHRPAYYERLSKASYLVRLARTLHTPRKCFTRSSPRGLPLGIDVVCISDTHNSTPALPPGDLLIHAGDMTAGGSVEELQGQLDWLNQQPHRHKVVIAGNHDMALDKQKAAELGETRFRGRSLRWGSVIYLEHSATTLKFPGGISLKVYGQPETRRNGSWAFQYDRDTDVFTNRIAEDVDILVTHSPPRFHLDEAGQGDGFLLRELWRVKPLLHVFGHMHNGYGQERLSHDLFERHYADICEGKAGLWALLRMLILLLQMLVTITDHELEQTVLVNAAAVGGPRDADRRPAQVVHL</sequence>
<evidence type="ECO:0000259" key="1">
    <source>
        <dbReference type="Pfam" id="PF00149"/>
    </source>
</evidence>
<dbReference type="Proteomes" id="UP000008062">
    <property type="component" value="Chromosome 3"/>
</dbReference>
<dbReference type="InParanoid" id="F9X7D2"/>
<dbReference type="RefSeq" id="XP_003854317.1">
    <property type="nucleotide sequence ID" value="XM_003854269.1"/>
</dbReference>
<dbReference type="InterPro" id="IPR051693">
    <property type="entry name" value="UPF0046_metallophosphoest"/>
</dbReference>
<evidence type="ECO:0000313" key="3">
    <source>
        <dbReference type="Proteomes" id="UP000008062"/>
    </source>
</evidence>
<dbReference type="CDD" id="cd07379">
    <property type="entry name" value="MPP_239FB"/>
    <property type="match status" value="1"/>
</dbReference>
<feature type="domain" description="Calcineurin-like phosphoesterase" evidence="1">
    <location>
        <begin position="68"/>
        <end position="229"/>
    </location>
</feature>
<accession>F9X7D2</accession>
<proteinExistence type="predicted"/>
<dbReference type="Gene3D" id="3.60.21.10">
    <property type="match status" value="1"/>
</dbReference>
<dbReference type="EMBL" id="CM001198">
    <property type="protein sequence ID" value="EGP89293.1"/>
    <property type="molecule type" value="Genomic_DNA"/>
</dbReference>
<dbReference type="Pfam" id="PF00149">
    <property type="entry name" value="Metallophos"/>
    <property type="match status" value="1"/>
</dbReference>
<dbReference type="PANTHER" id="PTHR12905">
    <property type="entry name" value="METALLOPHOSPHOESTERASE"/>
    <property type="match status" value="1"/>
</dbReference>
<keyword evidence="3" id="KW-1185">Reference proteome</keyword>
<dbReference type="GeneID" id="13395504"/>
<dbReference type="KEGG" id="ztr:MYCGRDRAFT_70157"/>